<dbReference type="PANTHER" id="PTHR23112:SF22">
    <property type="entry name" value="G-PROTEIN COUPLED RECEPTOR"/>
    <property type="match status" value="1"/>
</dbReference>
<dbReference type="GO" id="GO:0005886">
    <property type="term" value="C:plasma membrane"/>
    <property type="evidence" value="ECO:0007669"/>
    <property type="project" value="TreeGrafter"/>
</dbReference>
<feature type="transmembrane region" description="Helical" evidence="6">
    <location>
        <begin position="94"/>
        <end position="110"/>
    </location>
</feature>
<evidence type="ECO:0000256" key="5">
    <source>
        <dbReference type="SAM" id="MobiDB-lite"/>
    </source>
</evidence>
<feature type="transmembrane region" description="Helical" evidence="6">
    <location>
        <begin position="367"/>
        <end position="389"/>
    </location>
</feature>
<dbReference type="STRING" id="5539.A0A3E2GUT3"/>
<keyword evidence="9" id="KW-1185">Reference proteome</keyword>
<feature type="transmembrane region" description="Helical" evidence="6">
    <location>
        <begin position="20"/>
        <end position="37"/>
    </location>
</feature>
<feature type="transmembrane region" description="Helical" evidence="6">
    <location>
        <begin position="122"/>
        <end position="142"/>
    </location>
</feature>
<dbReference type="EMBL" id="NCSJ02000393">
    <property type="protein sequence ID" value="RFU24869.1"/>
    <property type="molecule type" value="Genomic_DNA"/>
</dbReference>
<keyword evidence="3 6" id="KW-1133">Transmembrane helix</keyword>
<feature type="domain" description="G-protein coupled receptors family 2 profile 2" evidence="7">
    <location>
        <begin position="14"/>
        <end position="199"/>
    </location>
</feature>
<evidence type="ECO:0000256" key="3">
    <source>
        <dbReference type="ARBA" id="ARBA00022989"/>
    </source>
</evidence>
<evidence type="ECO:0000313" key="8">
    <source>
        <dbReference type="EMBL" id="RFU24869.1"/>
    </source>
</evidence>
<evidence type="ECO:0000259" key="7">
    <source>
        <dbReference type="PROSITE" id="PS50261"/>
    </source>
</evidence>
<dbReference type="Pfam" id="PF05462">
    <property type="entry name" value="Dicty_CAR"/>
    <property type="match status" value="1"/>
</dbReference>
<keyword evidence="4 6" id="KW-0472">Membrane</keyword>
<feature type="compositionally biased region" description="Polar residues" evidence="5">
    <location>
        <begin position="442"/>
        <end position="458"/>
    </location>
</feature>
<dbReference type="AlphaFoldDB" id="A0A3E2GUT3"/>
<protein>
    <recommendedName>
        <fullName evidence="7">G-protein coupled receptors family 2 profile 2 domain-containing protein</fullName>
    </recommendedName>
</protein>
<dbReference type="OMA" id="RMEIPYL"/>
<dbReference type="InterPro" id="IPR017981">
    <property type="entry name" value="GPCR_2-like_7TM"/>
</dbReference>
<evidence type="ECO:0000313" key="9">
    <source>
        <dbReference type="Proteomes" id="UP000258309"/>
    </source>
</evidence>
<feature type="non-terminal residue" evidence="8">
    <location>
        <position position="458"/>
    </location>
</feature>
<dbReference type="SUPFAM" id="SSF81321">
    <property type="entry name" value="Family A G protein-coupled receptor-like"/>
    <property type="match status" value="1"/>
</dbReference>
<dbReference type="OrthoDB" id="18453at2759"/>
<sequence length="458" mass="51516">MLDGQLELSELNAMSTIERVCSALSLLGCFFIIITFLGSRAFHKPINRLVFYASAGNVLTNVATLIATAAVKHESGFLCQFQSFLIQMFMPADAYWTFAMAMNVYLTFYWKYDAHKLRRLEVPYIICCYGVPFVPAFVYIWVKTSTKGRFYGNATLWCWVADNWDIWRILTFYGPVWVVILITILIYVRTGSEIYKRRRQLRTFSSGPPDVSLVTQIGDPFTSMKTTEITVTTEQVDTESSDSIDLQKLGRTASQPYPTRPNVGPKGNNAYTVSISTDQQQTTKFGEKLDVISPVTGNPSTPIIPGIPTTEMPTRTVRNAAMDANRAAWSYTKVAILFFVAMMVTWIPSSANRVYSVVHPGEVSLPLLYMSSFVLPLQGFWNAVIYISTSLPACRTTWRQIVSRHKRNSNRHPRTPIGDVFGDTKGQRLQSRRGRQSLDSSESMTELATHPSVGNTSQ</sequence>
<reference evidence="8 9" key="1">
    <citation type="submission" date="2018-05" db="EMBL/GenBank/DDBJ databases">
        <title>Draft genome sequence of Scytalidium lignicola DSM 105466, a ubiquitous saprotrophic fungus.</title>
        <authorList>
            <person name="Buettner E."/>
            <person name="Gebauer A.M."/>
            <person name="Hofrichter M."/>
            <person name="Liers C."/>
            <person name="Kellner H."/>
        </authorList>
    </citation>
    <scope>NUCLEOTIDE SEQUENCE [LARGE SCALE GENOMIC DNA]</scope>
    <source>
        <strain evidence="8 9">DSM 105466</strain>
    </source>
</reference>
<feature type="non-terminal residue" evidence="8">
    <location>
        <position position="1"/>
    </location>
</feature>
<keyword evidence="2 6" id="KW-0812">Transmembrane</keyword>
<dbReference type="Proteomes" id="UP000258309">
    <property type="component" value="Unassembled WGS sequence"/>
</dbReference>
<feature type="region of interest" description="Disordered" evidence="5">
    <location>
        <begin position="404"/>
        <end position="458"/>
    </location>
</feature>
<evidence type="ECO:0000256" key="1">
    <source>
        <dbReference type="ARBA" id="ARBA00004141"/>
    </source>
</evidence>
<gene>
    <name evidence="8" type="ORF">B7463_g11469</name>
</gene>
<dbReference type="GO" id="GO:0007166">
    <property type="term" value="P:cell surface receptor signaling pathway"/>
    <property type="evidence" value="ECO:0007669"/>
    <property type="project" value="InterPro"/>
</dbReference>
<feature type="transmembrane region" description="Helical" evidence="6">
    <location>
        <begin position="166"/>
        <end position="188"/>
    </location>
</feature>
<feature type="compositionally biased region" description="Basic residues" evidence="5">
    <location>
        <begin position="404"/>
        <end position="414"/>
    </location>
</feature>
<comment type="subcellular location">
    <subcellularLocation>
        <location evidence="1">Membrane</location>
        <topology evidence="1">Multi-pass membrane protein</topology>
    </subcellularLocation>
</comment>
<dbReference type="GO" id="GO:0007189">
    <property type="term" value="P:adenylate cyclase-activating G protein-coupled receptor signaling pathway"/>
    <property type="evidence" value="ECO:0007669"/>
    <property type="project" value="TreeGrafter"/>
</dbReference>
<organism evidence="8 9">
    <name type="scientific">Scytalidium lignicola</name>
    <name type="common">Hyphomycete</name>
    <dbReference type="NCBI Taxonomy" id="5539"/>
    <lineage>
        <taxon>Eukaryota</taxon>
        <taxon>Fungi</taxon>
        <taxon>Dikarya</taxon>
        <taxon>Ascomycota</taxon>
        <taxon>Pezizomycotina</taxon>
        <taxon>Leotiomycetes</taxon>
        <taxon>Leotiomycetes incertae sedis</taxon>
        <taxon>Scytalidium</taxon>
    </lineage>
</organism>
<accession>A0A3E2GUT3</accession>
<name>A0A3E2GUT3_SCYLI</name>
<evidence type="ECO:0000256" key="2">
    <source>
        <dbReference type="ARBA" id="ARBA00022692"/>
    </source>
</evidence>
<proteinExistence type="predicted"/>
<dbReference type="PROSITE" id="PS50261">
    <property type="entry name" value="G_PROTEIN_RECEP_F2_4"/>
    <property type="match status" value="1"/>
</dbReference>
<evidence type="ECO:0000256" key="4">
    <source>
        <dbReference type="ARBA" id="ARBA00023136"/>
    </source>
</evidence>
<comment type="caution">
    <text evidence="8">The sequence shown here is derived from an EMBL/GenBank/DDBJ whole genome shotgun (WGS) entry which is preliminary data.</text>
</comment>
<evidence type="ECO:0000256" key="6">
    <source>
        <dbReference type="SAM" id="Phobius"/>
    </source>
</evidence>
<dbReference type="GO" id="GO:0004930">
    <property type="term" value="F:G protein-coupled receptor activity"/>
    <property type="evidence" value="ECO:0007669"/>
    <property type="project" value="TreeGrafter"/>
</dbReference>
<feature type="transmembrane region" description="Helical" evidence="6">
    <location>
        <begin position="49"/>
        <end position="71"/>
    </location>
</feature>
<dbReference type="Gene3D" id="1.20.1070.10">
    <property type="entry name" value="Rhodopsin 7-helix transmembrane proteins"/>
    <property type="match status" value="1"/>
</dbReference>
<feature type="transmembrane region" description="Helical" evidence="6">
    <location>
        <begin position="328"/>
        <end position="347"/>
    </location>
</feature>
<dbReference type="PANTHER" id="PTHR23112">
    <property type="entry name" value="G PROTEIN-COUPLED RECEPTOR 157-RELATED"/>
    <property type="match status" value="1"/>
</dbReference>